<dbReference type="OrthoDB" id="6960201at2"/>
<protein>
    <recommendedName>
        <fullName evidence="3">DUF2513 domain-containing protein</fullName>
    </recommendedName>
</protein>
<dbReference type="STRING" id="186116.SAMN05192569_102853"/>
<reference evidence="2" key="1">
    <citation type="submission" date="2016-10" db="EMBL/GenBank/DDBJ databases">
        <authorList>
            <person name="Varghese N."/>
            <person name="Submissions S."/>
        </authorList>
    </citation>
    <scope>NUCLEOTIDE SEQUENCE [LARGE SCALE GENOMIC DNA]</scope>
    <source>
        <strain evidence="2">M1</strain>
    </source>
</reference>
<dbReference type="Proteomes" id="UP000198650">
    <property type="component" value="Unassembled WGS sequence"/>
</dbReference>
<proteinExistence type="predicted"/>
<dbReference type="InterPro" id="IPR019650">
    <property type="entry name" value="DUF2513"/>
</dbReference>
<dbReference type="EMBL" id="FOJS01000028">
    <property type="protein sequence ID" value="SFA51063.1"/>
    <property type="molecule type" value="Genomic_DNA"/>
</dbReference>
<accession>A0A1I0THP0</accession>
<evidence type="ECO:0000313" key="2">
    <source>
        <dbReference type="Proteomes" id="UP000198650"/>
    </source>
</evidence>
<evidence type="ECO:0008006" key="3">
    <source>
        <dbReference type="Google" id="ProtNLM"/>
    </source>
</evidence>
<keyword evidence="2" id="KW-1185">Reference proteome</keyword>
<dbReference type="Pfam" id="PF10711">
    <property type="entry name" value="DUF2513"/>
    <property type="match status" value="1"/>
</dbReference>
<dbReference type="AlphaFoldDB" id="A0A1I0THP0"/>
<name>A0A1I0THP0_9BACL</name>
<evidence type="ECO:0000313" key="1">
    <source>
        <dbReference type="EMBL" id="SFA51063.1"/>
    </source>
</evidence>
<organism evidence="1 2">
    <name type="scientific">Parageobacillus thermantarcticus</name>
    <dbReference type="NCBI Taxonomy" id="186116"/>
    <lineage>
        <taxon>Bacteria</taxon>
        <taxon>Bacillati</taxon>
        <taxon>Bacillota</taxon>
        <taxon>Bacilli</taxon>
        <taxon>Bacillales</taxon>
        <taxon>Anoxybacillaceae</taxon>
        <taxon>Parageobacillus</taxon>
    </lineage>
</organism>
<sequence>MKLDQDCVRDLLLELESKLSFNQPIFIDDFKELETVSSYGYEISVYALLKMIEAKFVNANVTYAGDEIYQLAISSLTWDGHQFLDTIRDHEVWKETKAATKKLSSVSLSIIATLATEFLKKKLGL</sequence>
<gene>
    <name evidence="1" type="ORF">SAMN05192569_102853</name>
</gene>
<dbReference type="RefSeq" id="WP_090950244.1">
    <property type="nucleotide sequence ID" value="NZ_FOJS01000028.1"/>
</dbReference>